<keyword evidence="7" id="KW-0238">DNA-binding</keyword>
<proteinExistence type="inferred from homology"/>
<comment type="subcellular location">
    <subcellularLocation>
        <location evidence="7">Cytoplasm</location>
    </subcellularLocation>
    <subcellularLocation>
        <location evidence="7">Nucleus</location>
        <location evidence="7">Nucleolus</location>
    </subcellularLocation>
    <subcellularLocation>
        <location evidence="1 7">Nucleus</location>
    </subcellularLocation>
</comment>
<dbReference type="GO" id="GO:0000460">
    <property type="term" value="P:maturation of 5.8S rRNA"/>
    <property type="evidence" value="ECO:0007669"/>
    <property type="project" value="TreeGrafter"/>
</dbReference>
<evidence type="ECO:0000256" key="1">
    <source>
        <dbReference type="ARBA" id="ARBA00004123"/>
    </source>
</evidence>
<name>A0A7R9MHM4_9ACAR</name>
<feature type="region of interest" description="Disordered" evidence="9">
    <location>
        <begin position="165"/>
        <end position="210"/>
    </location>
</feature>
<organism evidence="10">
    <name type="scientific">Oppiella nova</name>
    <dbReference type="NCBI Taxonomy" id="334625"/>
    <lineage>
        <taxon>Eukaryota</taxon>
        <taxon>Metazoa</taxon>
        <taxon>Ecdysozoa</taxon>
        <taxon>Arthropoda</taxon>
        <taxon>Chelicerata</taxon>
        <taxon>Arachnida</taxon>
        <taxon>Acari</taxon>
        <taxon>Acariformes</taxon>
        <taxon>Sarcoptiformes</taxon>
        <taxon>Oribatida</taxon>
        <taxon>Brachypylina</taxon>
        <taxon>Oppioidea</taxon>
        <taxon>Oppiidae</taxon>
        <taxon>Oppiella</taxon>
    </lineage>
</organism>
<dbReference type="GO" id="GO:0005737">
    <property type="term" value="C:cytoplasm"/>
    <property type="evidence" value="ECO:0007669"/>
    <property type="project" value="UniProtKB-SubCell"/>
</dbReference>
<dbReference type="GO" id="GO:0003723">
    <property type="term" value="F:RNA binding"/>
    <property type="evidence" value="ECO:0007669"/>
    <property type="project" value="UniProtKB-UniRule"/>
</dbReference>
<dbReference type="EMBL" id="CAJPVJ010019870">
    <property type="protein sequence ID" value="CAG2177448.1"/>
    <property type="molecule type" value="Genomic_DNA"/>
</dbReference>
<dbReference type="InterPro" id="IPR007146">
    <property type="entry name" value="Sas10/Utp3/C1D"/>
</dbReference>
<evidence type="ECO:0000256" key="7">
    <source>
        <dbReference type="RuleBase" id="RU368003"/>
    </source>
</evidence>
<evidence type="ECO:0000313" key="10">
    <source>
        <dbReference type="EMBL" id="CAD7660310.1"/>
    </source>
</evidence>
<dbReference type="OrthoDB" id="1421013at2759"/>
<dbReference type="EMBL" id="OC934695">
    <property type="protein sequence ID" value="CAD7660310.1"/>
    <property type="molecule type" value="Genomic_DNA"/>
</dbReference>
<evidence type="ECO:0000256" key="5">
    <source>
        <dbReference type="ARBA" id="ARBA00022884"/>
    </source>
</evidence>
<dbReference type="GO" id="GO:0010468">
    <property type="term" value="P:regulation of gene expression"/>
    <property type="evidence" value="ECO:0007669"/>
    <property type="project" value="TreeGrafter"/>
</dbReference>
<reference evidence="10" key="1">
    <citation type="submission" date="2020-11" db="EMBL/GenBank/DDBJ databases">
        <authorList>
            <person name="Tran Van P."/>
        </authorList>
    </citation>
    <scope>NUCLEOTIDE SEQUENCE</scope>
</reference>
<dbReference type="GO" id="GO:0003677">
    <property type="term" value="F:DNA binding"/>
    <property type="evidence" value="ECO:0007669"/>
    <property type="project" value="UniProtKB-KW"/>
</dbReference>
<sequence length="210" mass="24268">MSSSTAEDFPSSLKQPIRDLHESLADLKQCLYTFNTNYKTIQSLATDPLSKAKIELTTAYAMNSLFWIYLTTKGVNPQEQPIKDEISRLKSYAQRVQQIEDKRKAAKVDTNAAKRFIRSALWEPKDHLDRHSDTESNYKRKAAKVDTNAAKRFIRSALWEPKDHLDRHSDTESNCNKRKMSDESWNESTTTTDSPHNSSADPKRHKRHKK</sequence>
<evidence type="ECO:0000256" key="9">
    <source>
        <dbReference type="SAM" id="MobiDB-lite"/>
    </source>
</evidence>
<protein>
    <recommendedName>
        <fullName evidence="3 7">Nuclear nucleic acid-binding protein C1D</fullName>
    </recommendedName>
</protein>
<evidence type="ECO:0000313" key="11">
    <source>
        <dbReference type="Proteomes" id="UP000728032"/>
    </source>
</evidence>
<keyword evidence="6 7" id="KW-0539">Nucleus</keyword>
<evidence type="ECO:0000256" key="6">
    <source>
        <dbReference type="ARBA" id="ARBA00023242"/>
    </source>
</evidence>
<dbReference type="InterPro" id="IPR011082">
    <property type="entry name" value="Exosome-assoc_fac/DNA_repair"/>
</dbReference>
<feature type="compositionally biased region" description="Polar residues" evidence="9">
    <location>
        <begin position="186"/>
        <end position="200"/>
    </location>
</feature>
<feature type="coiled-coil region" evidence="8">
    <location>
        <begin position="82"/>
        <end position="109"/>
    </location>
</feature>
<gene>
    <name evidence="10" type="ORF">ONB1V03_LOCUS16880</name>
</gene>
<dbReference type="AlphaFoldDB" id="A0A7R9MHM4"/>
<keyword evidence="8" id="KW-0175">Coiled coil</keyword>
<evidence type="ECO:0000256" key="8">
    <source>
        <dbReference type="SAM" id="Coils"/>
    </source>
</evidence>
<evidence type="ECO:0000256" key="4">
    <source>
        <dbReference type="ARBA" id="ARBA00022552"/>
    </source>
</evidence>
<dbReference type="Pfam" id="PF04000">
    <property type="entry name" value="Sas10_Utp3"/>
    <property type="match status" value="1"/>
</dbReference>
<comment type="similarity">
    <text evidence="2 7">Belongs to the C1D family.</text>
</comment>
<comment type="function">
    <text evidence="7">Plays a role in the recruitment of the exosome to pre-rRNA to mediate the 3'-5' end processing of the 5.8S rRNA.</text>
</comment>
<evidence type="ECO:0000256" key="2">
    <source>
        <dbReference type="ARBA" id="ARBA00009154"/>
    </source>
</evidence>
<dbReference type="Proteomes" id="UP000728032">
    <property type="component" value="Unassembled WGS sequence"/>
</dbReference>
<dbReference type="GO" id="GO:0000178">
    <property type="term" value="C:exosome (RNase complex)"/>
    <property type="evidence" value="ECO:0007669"/>
    <property type="project" value="TreeGrafter"/>
</dbReference>
<dbReference type="PANTHER" id="PTHR15341:SF3">
    <property type="entry name" value="NUCLEAR NUCLEIC ACID-BINDING PROTEIN C1D"/>
    <property type="match status" value="1"/>
</dbReference>
<keyword evidence="11" id="KW-1185">Reference proteome</keyword>
<dbReference type="GO" id="GO:0005730">
    <property type="term" value="C:nucleolus"/>
    <property type="evidence" value="ECO:0007669"/>
    <property type="project" value="UniProtKB-SubCell"/>
</dbReference>
<accession>A0A7R9MHM4</accession>
<keyword evidence="4 7" id="KW-0698">rRNA processing</keyword>
<comment type="subunit">
    <text evidence="7">Monomer and homodimer.</text>
</comment>
<evidence type="ECO:0000256" key="3">
    <source>
        <dbReference type="ARBA" id="ARBA00015212"/>
    </source>
</evidence>
<keyword evidence="7" id="KW-0963">Cytoplasm</keyword>
<dbReference type="PANTHER" id="PTHR15341">
    <property type="entry name" value="SUN-COR STEROID HORMONE RECEPTOR CO-REPRESSOR"/>
    <property type="match status" value="1"/>
</dbReference>
<keyword evidence="5 7" id="KW-0694">RNA-binding</keyword>